<evidence type="ECO:0000313" key="2">
    <source>
        <dbReference type="Proteomes" id="UP000006038"/>
    </source>
</evidence>
<reference evidence="1" key="1">
    <citation type="journal article" date="2013" name="Nat. Commun.">
        <title>Whole-genome sequencing of Oryza brachyantha reveals mechanisms underlying Oryza genome evolution.</title>
        <authorList>
            <person name="Chen J."/>
            <person name="Huang Q."/>
            <person name="Gao D."/>
            <person name="Wang J."/>
            <person name="Lang Y."/>
            <person name="Liu T."/>
            <person name="Li B."/>
            <person name="Bai Z."/>
            <person name="Luis Goicoechea J."/>
            <person name="Liang C."/>
            <person name="Chen C."/>
            <person name="Zhang W."/>
            <person name="Sun S."/>
            <person name="Liao Y."/>
            <person name="Zhang X."/>
            <person name="Yang L."/>
            <person name="Song C."/>
            <person name="Wang M."/>
            <person name="Shi J."/>
            <person name="Liu G."/>
            <person name="Liu J."/>
            <person name="Zhou H."/>
            <person name="Zhou W."/>
            <person name="Yu Q."/>
            <person name="An N."/>
            <person name="Chen Y."/>
            <person name="Cai Q."/>
            <person name="Wang B."/>
            <person name="Liu B."/>
            <person name="Min J."/>
            <person name="Huang Y."/>
            <person name="Wu H."/>
            <person name="Li Z."/>
            <person name="Zhang Y."/>
            <person name="Yin Y."/>
            <person name="Song W."/>
            <person name="Jiang J."/>
            <person name="Jackson S.A."/>
            <person name="Wing R.A."/>
            <person name="Wang J."/>
            <person name="Chen M."/>
        </authorList>
    </citation>
    <scope>NUCLEOTIDE SEQUENCE [LARGE SCALE GENOMIC DNA]</scope>
    <source>
        <strain evidence="1">cv. IRGC 101232</strain>
    </source>
</reference>
<reference evidence="1" key="2">
    <citation type="submission" date="2013-04" db="UniProtKB">
        <authorList>
            <consortium name="EnsemblPlants"/>
        </authorList>
    </citation>
    <scope>IDENTIFICATION</scope>
</reference>
<dbReference type="EnsemblPlants" id="OB01G15500.1">
    <property type="protein sequence ID" value="OB01G15500.1"/>
    <property type="gene ID" value="OB01G15500"/>
</dbReference>
<accession>J3KX44</accession>
<keyword evidence="2" id="KW-1185">Reference proteome</keyword>
<name>J3KX44_ORYBR</name>
<protein>
    <submittedName>
        <fullName evidence="1">Uncharacterized protein</fullName>
    </submittedName>
</protein>
<dbReference type="Proteomes" id="UP000006038">
    <property type="component" value="Chromosome 1"/>
</dbReference>
<dbReference type="Gramene" id="OB01G15500.1">
    <property type="protein sequence ID" value="OB01G15500.1"/>
    <property type="gene ID" value="OB01G15500"/>
</dbReference>
<evidence type="ECO:0000313" key="1">
    <source>
        <dbReference type="EnsemblPlants" id="OB01G15500.1"/>
    </source>
</evidence>
<organism evidence="1">
    <name type="scientific">Oryza brachyantha</name>
    <name type="common">malo sina</name>
    <dbReference type="NCBI Taxonomy" id="4533"/>
    <lineage>
        <taxon>Eukaryota</taxon>
        <taxon>Viridiplantae</taxon>
        <taxon>Streptophyta</taxon>
        <taxon>Embryophyta</taxon>
        <taxon>Tracheophyta</taxon>
        <taxon>Spermatophyta</taxon>
        <taxon>Magnoliopsida</taxon>
        <taxon>Liliopsida</taxon>
        <taxon>Poales</taxon>
        <taxon>Poaceae</taxon>
        <taxon>BOP clade</taxon>
        <taxon>Oryzoideae</taxon>
        <taxon>Oryzeae</taxon>
        <taxon>Oryzinae</taxon>
        <taxon>Oryza</taxon>
    </lineage>
</organism>
<dbReference type="AlphaFoldDB" id="J3KX44"/>
<dbReference type="HOGENOM" id="CLU_2593592_0_0_1"/>
<proteinExistence type="predicted"/>
<sequence>MVESVVGPCLFLRQYLFLPLCRTYPDCCAKCQPHCKTVPPTCMQIDYFKKAGQWGRTQCQMLLRGGEASNLRWLAHHPWC</sequence>